<gene>
    <name evidence="1" type="ORF">LCGC14_1203660</name>
</gene>
<sequence length="75" mass="8515">MNKIFNVTVPFEILAQFEVVAESEEAAIDIIQRMPTYKWNKPILEGLAEGNYEVANEEKVVVEDWGDTDEEATVP</sequence>
<dbReference type="AlphaFoldDB" id="A0A0F9PKW5"/>
<proteinExistence type="predicted"/>
<accession>A0A0F9PKW5</accession>
<comment type="caution">
    <text evidence="1">The sequence shown here is derived from an EMBL/GenBank/DDBJ whole genome shotgun (WGS) entry which is preliminary data.</text>
</comment>
<dbReference type="EMBL" id="LAZR01006210">
    <property type="protein sequence ID" value="KKM93902.1"/>
    <property type="molecule type" value="Genomic_DNA"/>
</dbReference>
<reference evidence="1" key="1">
    <citation type="journal article" date="2015" name="Nature">
        <title>Complex archaea that bridge the gap between prokaryotes and eukaryotes.</title>
        <authorList>
            <person name="Spang A."/>
            <person name="Saw J.H."/>
            <person name="Jorgensen S.L."/>
            <person name="Zaremba-Niedzwiedzka K."/>
            <person name="Martijn J."/>
            <person name="Lind A.E."/>
            <person name="van Eijk R."/>
            <person name="Schleper C."/>
            <person name="Guy L."/>
            <person name="Ettema T.J."/>
        </authorList>
    </citation>
    <scope>NUCLEOTIDE SEQUENCE</scope>
</reference>
<name>A0A0F9PKW5_9ZZZZ</name>
<organism evidence="1">
    <name type="scientific">marine sediment metagenome</name>
    <dbReference type="NCBI Taxonomy" id="412755"/>
    <lineage>
        <taxon>unclassified sequences</taxon>
        <taxon>metagenomes</taxon>
        <taxon>ecological metagenomes</taxon>
    </lineage>
</organism>
<evidence type="ECO:0000313" key="1">
    <source>
        <dbReference type="EMBL" id="KKM93902.1"/>
    </source>
</evidence>
<protein>
    <submittedName>
        <fullName evidence="1">Uncharacterized protein</fullName>
    </submittedName>
</protein>